<reference evidence="3 4" key="1">
    <citation type="journal article" date="2011" name="J. Gen. Appl. Microbiol.">
        <title>Draft genome sequencing of the enigmatic yeast Saitoella complicata.</title>
        <authorList>
            <person name="Nishida H."/>
            <person name="Hamamoto M."/>
            <person name="Sugiyama J."/>
        </authorList>
    </citation>
    <scope>NUCLEOTIDE SEQUENCE [LARGE SCALE GENOMIC DNA]</scope>
    <source>
        <strain evidence="3 4">NRRL Y-17804</strain>
    </source>
</reference>
<evidence type="ECO:0000256" key="1">
    <source>
        <dbReference type="SAM" id="Phobius"/>
    </source>
</evidence>
<evidence type="ECO:0000313" key="4">
    <source>
        <dbReference type="Proteomes" id="UP000033140"/>
    </source>
</evidence>
<keyword evidence="1" id="KW-0472">Membrane</keyword>
<dbReference type="PANTHER" id="PTHR32100">
    <property type="entry name" value="OMEGA-6 FATTY ACID DESATURASE, CHLOROPLASTIC"/>
    <property type="match status" value="1"/>
</dbReference>
<dbReference type="EMBL" id="BACD03000027">
    <property type="protein sequence ID" value="GAO49951.1"/>
    <property type="molecule type" value="Genomic_DNA"/>
</dbReference>
<organism evidence="3 4">
    <name type="scientific">Saitoella complicata (strain BCRC 22490 / CBS 7301 / JCM 7358 / NBRC 10748 / NRRL Y-17804)</name>
    <dbReference type="NCBI Taxonomy" id="698492"/>
    <lineage>
        <taxon>Eukaryota</taxon>
        <taxon>Fungi</taxon>
        <taxon>Dikarya</taxon>
        <taxon>Ascomycota</taxon>
        <taxon>Taphrinomycotina</taxon>
        <taxon>Taphrinomycotina incertae sedis</taxon>
        <taxon>Saitoella</taxon>
    </lineage>
</organism>
<keyword evidence="1" id="KW-0812">Transmembrane</keyword>
<dbReference type="AlphaFoldDB" id="A0A0E9NJU5"/>
<dbReference type="OMA" id="FYLFHNY"/>
<evidence type="ECO:0000259" key="2">
    <source>
        <dbReference type="Pfam" id="PF00487"/>
    </source>
</evidence>
<dbReference type="InterPro" id="IPR012171">
    <property type="entry name" value="Fatty_acid_desaturase"/>
</dbReference>
<protein>
    <recommendedName>
        <fullName evidence="2">Fatty acid desaturase domain-containing protein</fullName>
    </recommendedName>
</protein>
<keyword evidence="4" id="KW-1185">Reference proteome</keyword>
<keyword evidence="1" id="KW-1133">Transmembrane helix</keyword>
<dbReference type="InterPro" id="IPR005804">
    <property type="entry name" value="FA_desaturase_dom"/>
</dbReference>
<feature type="transmembrane region" description="Helical" evidence="1">
    <location>
        <begin position="285"/>
        <end position="304"/>
    </location>
</feature>
<proteinExistence type="predicted"/>
<dbReference type="GO" id="GO:0006629">
    <property type="term" value="P:lipid metabolic process"/>
    <property type="evidence" value="ECO:0007669"/>
    <property type="project" value="InterPro"/>
</dbReference>
<feature type="transmembrane region" description="Helical" evidence="1">
    <location>
        <begin position="89"/>
        <end position="113"/>
    </location>
</feature>
<feature type="domain" description="Fatty acid desaturase" evidence="2">
    <location>
        <begin position="94"/>
        <end position="379"/>
    </location>
</feature>
<reference evidence="3 4" key="3">
    <citation type="journal article" date="2015" name="Genome Announc.">
        <title>Draft Genome Sequence of the Archiascomycetous Yeast Saitoella complicata.</title>
        <authorList>
            <person name="Yamauchi K."/>
            <person name="Kondo S."/>
            <person name="Hamamoto M."/>
            <person name="Takahashi Y."/>
            <person name="Ogura Y."/>
            <person name="Hayashi T."/>
            <person name="Nishida H."/>
        </authorList>
    </citation>
    <scope>NUCLEOTIDE SEQUENCE [LARGE SCALE GENOMIC DNA]</scope>
    <source>
        <strain evidence="3 4">NRRL Y-17804</strain>
    </source>
</reference>
<name>A0A0E9NJU5_SAICN</name>
<gene>
    <name evidence="3" type="ORF">G7K_4087-t1</name>
</gene>
<dbReference type="Proteomes" id="UP000033140">
    <property type="component" value="Unassembled WGS sequence"/>
</dbReference>
<dbReference type="GO" id="GO:0016491">
    <property type="term" value="F:oxidoreductase activity"/>
    <property type="evidence" value="ECO:0007669"/>
    <property type="project" value="InterPro"/>
</dbReference>
<feature type="transmembrane region" description="Helical" evidence="1">
    <location>
        <begin position="254"/>
        <end position="273"/>
    </location>
</feature>
<accession>A0A0E9NJU5</accession>
<dbReference type="Pfam" id="PF00487">
    <property type="entry name" value="FA_desaturase"/>
    <property type="match status" value="1"/>
</dbReference>
<dbReference type="STRING" id="698492.A0A0E9NJU5"/>
<comment type="caution">
    <text evidence="3">The sequence shown here is derived from an EMBL/GenBank/DDBJ whole genome shotgun (WGS) entry which is preliminary data.</text>
</comment>
<feature type="transmembrane region" description="Helical" evidence="1">
    <location>
        <begin position="64"/>
        <end position="83"/>
    </location>
</feature>
<sequence length="423" mass="48436">MSDNQLDERDIAHRDVDITEAKSEEVYRDTYGREWTPPTFTMKEIYEAIPAHCFERSNLHSYMFVARDFFYIICLGLAASQIYRLESAALRFLAWTVYSILQGMVGTGIWVLAHECGHQAFSPSKTINDATGWVLHSFLLVPYFSWKFSHGTHHKNTGNLDRDMVFVPKSKSEKIANKGANPAEFAEEHNENGFLHLVEETPLATFSNVLVQQLFGWPMYLFTDVTAGPKYPDVPKHKINHFHPDSPLYRPEQFWAIVASDIGVGLTLTALYFAAQTFGWANVALYYGVPYLWVNHWLVMITFLQHTDPSLPHYRGKAWNFARGAAATIDRDFGFIGRHIFHGIIEYHVAHHYISRIPFYHGEEATNAIRKVIGEHYMRDDTNFFLALWRSARMCQWVADKGEIVFFQNANGLGAGGKKAKAQ</sequence>
<reference evidence="3 4" key="2">
    <citation type="journal article" date="2014" name="J. Gen. Appl. Microbiol.">
        <title>The early diverging ascomycetous budding yeast Saitoella complicata has three histone deacetylases belonging to the Clr6, Hos2, and Rpd3 lineages.</title>
        <authorList>
            <person name="Nishida H."/>
            <person name="Matsumoto T."/>
            <person name="Kondo S."/>
            <person name="Hamamoto M."/>
            <person name="Yoshikawa H."/>
        </authorList>
    </citation>
    <scope>NUCLEOTIDE SEQUENCE [LARGE SCALE GENOMIC DNA]</scope>
    <source>
        <strain evidence="3 4">NRRL Y-17804</strain>
    </source>
</reference>
<dbReference type="CDD" id="cd03507">
    <property type="entry name" value="Delta12-FADS-like"/>
    <property type="match status" value="1"/>
</dbReference>
<evidence type="ECO:0000313" key="3">
    <source>
        <dbReference type="EMBL" id="GAO49951.1"/>
    </source>
</evidence>